<evidence type="ECO:0000256" key="1">
    <source>
        <dbReference type="ARBA" id="ARBA00001936"/>
    </source>
</evidence>
<dbReference type="HOGENOM" id="CLU_059078_0_0_11"/>
<dbReference type="PATRIC" id="fig|1618207.4.peg.2302"/>
<evidence type="ECO:0000256" key="5">
    <source>
        <dbReference type="ARBA" id="ARBA00022842"/>
    </source>
</evidence>
<evidence type="ECO:0000256" key="4">
    <source>
        <dbReference type="ARBA" id="ARBA00022801"/>
    </source>
</evidence>
<dbReference type="SUPFAM" id="SSF55811">
    <property type="entry name" value="Nudix"/>
    <property type="match status" value="1"/>
</dbReference>
<evidence type="ECO:0000256" key="2">
    <source>
        <dbReference type="ARBA" id="ARBA00001946"/>
    </source>
</evidence>
<comment type="cofactor">
    <cofactor evidence="1">
        <name>Mn(2+)</name>
        <dbReference type="ChEBI" id="CHEBI:29035"/>
    </cofactor>
</comment>
<keyword evidence="3" id="KW-0479">Metal-binding</keyword>
<comment type="cofactor">
    <cofactor evidence="2">
        <name>Mg(2+)</name>
        <dbReference type="ChEBI" id="CHEBI:18420"/>
    </cofactor>
</comment>
<evidence type="ECO:0000256" key="3">
    <source>
        <dbReference type="ARBA" id="ARBA00022723"/>
    </source>
</evidence>
<accession>A0A0D4C340</accession>
<dbReference type="AlphaFoldDB" id="A0A0D4C340"/>
<keyword evidence="6" id="KW-0464">Manganese</keyword>
<dbReference type="InterPro" id="IPR015797">
    <property type="entry name" value="NUDIX_hydrolase-like_dom_sf"/>
</dbReference>
<dbReference type="Gene3D" id="3.90.79.10">
    <property type="entry name" value="Nucleoside Triphosphate Pyrophosphohydrolase"/>
    <property type="match status" value="1"/>
</dbReference>
<dbReference type="STRING" id="1618207.UM93_11360"/>
<keyword evidence="4 7" id="KW-0378">Hydrolase</keyword>
<keyword evidence="5" id="KW-0460">Magnesium</keyword>
<dbReference type="GO" id="GO:0016818">
    <property type="term" value="F:hydrolase activity, acting on acid anhydrides, in phosphorus-containing anhydrides"/>
    <property type="evidence" value="ECO:0007669"/>
    <property type="project" value="InterPro"/>
</dbReference>
<reference evidence="7 8" key="1">
    <citation type="journal article" date="2015" name="Genome Announc.">
        <title>Complete Genome Sequencing of Protease-Producing Novel Arthrobacter sp. Strain IHBB 11108 Using PacBio Single-Molecule Real-Time Sequencing Technology.</title>
        <authorList>
            <person name="Kiran S."/>
            <person name="Swarnkar M.K."/>
            <person name="Pal M."/>
            <person name="Thakur R."/>
            <person name="Tewari R."/>
            <person name="Singh A.K."/>
            <person name="Gulati A."/>
        </authorList>
    </citation>
    <scope>NUCLEOTIDE SEQUENCE [LARGE SCALE GENOMIC DNA]</scope>
    <source>
        <strain evidence="7 8">IHBB 11108</strain>
    </source>
</reference>
<dbReference type="GO" id="GO:0046872">
    <property type="term" value="F:metal ion binding"/>
    <property type="evidence" value="ECO:0007669"/>
    <property type="project" value="UniProtKB-KW"/>
</dbReference>
<dbReference type="Proteomes" id="UP000061839">
    <property type="component" value="Chromosome"/>
</dbReference>
<sequence>MLGKRRFQLWQDEFVAAQSWLEHGERTPSKARYASSLILLKDSAHGPETYLSYRRGYSPLGTVAFPGGSVETTDDVDASIEWVGPSAAAWAKTMGMDDPTLARKHIVAVIREAFEETGILLAGSDASSVIDVAPTAEWMKKREALAAQEFSFQDMLSKRGLALRTDLLKPVINWISPDFAHRRFNTRYFAAAAPVNQTPAPLESKSQWADWVCPSKLIAERDTTALGDRVGAENTIGRTLGELVSSGCDLILSKIAMSSGCIAYLNHARPATAFQPRLVVEGGEFWLEIDAANKPDGICRER</sequence>
<dbReference type="EMBL" id="CP011005">
    <property type="protein sequence ID" value="AJT43072.1"/>
    <property type="molecule type" value="Genomic_DNA"/>
</dbReference>
<dbReference type="InterPro" id="IPR039121">
    <property type="entry name" value="NUDT19"/>
</dbReference>
<name>A0A0D4C340_9MICC</name>
<dbReference type="PANTHER" id="PTHR12318:SF0">
    <property type="entry name" value="ACYL-COENZYME A DIPHOSPHATASE NUDT19"/>
    <property type="match status" value="1"/>
</dbReference>
<protein>
    <submittedName>
        <fullName evidence="7">NUDIX hydrolase</fullName>
    </submittedName>
</protein>
<dbReference type="OrthoDB" id="7183442at2"/>
<evidence type="ECO:0000313" key="7">
    <source>
        <dbReference type="EMBL" id="AJT43072.1"/>
    </source>
</evidence>
<organism evidence="7 8">
    <name type="scientific">Psychromicrobium lacuslunae</name>
    <dbReference type="NCBI Taxonomy" id="1618207"/>
    <lineage>
        <taxon>Bacteria</taxon>
        <taxon>Bacillati</taxon>
        <taxon>Actinomycetota</taxon>
        <taxon>Actinomycetes</taxon>
        <taxon>Micrococcales</taxon>
        <taxon>Micrococcaceae</taxon>
        <taxon>Psychromicrobium</taxon>
    </lineage>
</organism>
<evidence type="ECO:0000313" key="8">
    <source>
        <dbReference type="Proteomes" id="UP000061839"/>
    </source>
</evidence>
<evidence type="ECO:0000256" key="6">
    <source>
        <dbReference type="ARBA" id="ARBA00023211"/>
    </source>
</evidence>
<dbReference type="PANTHER" id="PTHR12318">
    <property type="entry name" value="TESTOSTERONE-REGULATED PROTEIN RP2"/>
    <property type="match status" value="1"/>
</dbReference>
<gene>
    <name evidence="7" type="ORF">UM93_11360</name>
</gene>
<proteinExistence type="predicted"/>
<keyword evidence="8" id="KW-1185">Reference proteome</keyword>
<dbReference type="KEGG" id="ari:UM93_11360"/>